<name>A0A0R2UCH1_9GAMM</name>
<dbReference type="InterPro" id="IPR027555">
    <property type="entry name" value="Mo5U34_MeTrfas-like"/>
</dbReference>
<sequence length="329" mass="37423">MFPSVIDYQPFLSWLKSSDLATWHRGLPEEIEERLDGRRWGDMPGWLQSLEGLPDISTQHYDFSTGVTIGQAADITAEVRDQLQHSLMGLHPWRKGPYQLFGLPIDTEWRSDWKWDRVLPHLQPLNNRLILDVGCGNGYHCWRMLGAGAKRVIGIDPSAKFVFQFNAIKKYAGPELPIDVLPLGIEQMPEKLAAFDTVFSMGILYHRRSPMDHLRELRELLRPGGQLVLETLVIDGPEGQILVPEGRYAKMPNVWFLPSPNTLTSWMRKQGFVNTRVVDISTTSTDEQRSTDWMTYDSLGEFLDPDDMTKTAEGHPAPLRAVVVAEVPF</sequence>
<accession>A0A0R2UCH1</accession>
<feature type="binding site" evidence="3">
    <location>
        <position position="114"/>
    </location>
    <ligand>
        <name>carboxy-S-adenosyl-L-methionine</name>
        <dbReference type="ChEBI" id="CHEBI:134278"/>
    </ligand>
</feature>
<protein>
    <recommendedName>
        <fullName evidence="3">tRNA U34 carboxymethyltransferase</fullName>
        <ecNumber evidence="3">2.5.1.-</ecNumber>
    </recommendedName>
</protein>
<comment type="function">
    <text evidence="3">Catalyzes carboxymethyl transfer from carboxy-S-adenosyl-L-methionine (Cx-SAM) to 5-hydroxyuridine (ho5U) to form 5-carboxymethoxyuridine (cmo5U) at position 34 in tRNAs.</text>
</comment>
<dbReference type="GO" id="GO:0002098">
    <property type="term" value="P:tRNA wobble uridine modification"/>
    <property type="evidence" value="ECO:0007669"/>
    <property type="project" value="InterPro"/>
</dbReference>
<dbReference type="EMBL" id="LICA01000030">
    <property type="protein sequence ID" value="KRO96878.1"/>
    <property type="molecule type" value="Genomic_DNA"/>
</dbReference>
<dbReference type="InterPro" id="IPR029063">
    <property type="entry name" value="SAM-dependent_MTases_sf"/>
</dbReference>
<dbReference type="GO" id="GO:0032259">
    <property type="term" value="P:methylation"/>
    <property type="evidence" value="ECO:0007669"/>
    <property type="project" value="UniProtKB-KW"/>
</dbReference>
<comment type="caution">
    <text evidence="4">The sequence shown here is derived from an EMBL/GenBank/DDBJ whole genome shotgun (WGS) entry which is preliminary data.</text>
</comment>
<dbReference type="AlphaFoldDB" id="A0A0R2UCH1"/>
<comment type="catalytic activity">
    <reaction evidence="3">
        <text>carboxy-S-adenosyl-L-methionine + 5-hydroxyuridine(34) in tRNA = 5-carboxymethoxyuridine(34) in tRNA + S-adenosyl-L-homocysteine + H(+)</text>
        <dbReference type="Rhea" id="RHEA:52848"/>
        <dbReference type="Rhea" id="RHEA-COMP:13381"/>
        <dbReference type="Rhea" id="RHEA-COMP:13383"/>
        <dbReference type="ChEBI" id="CHEBI:15378"/>
        <dbReference type="ChEBI" id="CHEBI:57856"/>
        <dbReference type="ChEBI" id="CHEBI:134278"/>
        <dbReference type="ChEBI" id="CHEBI:136877"/>
        <dbReference type="ChEBI" id="CHEBI:136879"/>
    </reaction>
</comment>
<evidence type="ECO:0000256" key="3">
    <source>
        <dbReference type="HAMAP-Rule" id="MF_01590"/>
    </source>
</evidence>
<evidence type="ECO:0000256" key="1">
    <source>
        <dbReference type="ARBA" id="ARBA00022679"/>
    </source>
</evidence>
<dbReference type="Gene3D" id="3.40.50.150">
    <property type="entry name" value="Vaccinia Virus protein VP39"/>
    <property type="match status" value="1"/>
</dbReference>
<comment type="subunit">
    <text evidence="3">Homotetramer.</text>
</comment>
<gene>
    <name evidence="3" type="primary">cmoB</name>
    <name evidence="4" type="ORF">ABS24_03700</name>
</gene>
<keyword evidence="4" id="KW-0489">Methyltransferase</keyword>
<evidence type="ECO:0000313" key="5">
    <source>
        <dbReference type="Proteomes" id="UP000051213"/>
    </source>
</evidence>
<dbReference type="EC" id="2.5.1.-" evidence="3"/>
<keyword evidence="1 3" id="KW-0808">Transferase</keyword>
<dbReference type="PANTHER" id="PTHR42912:SF93">
    <property type="entry name" value="N6-ADENOSINE-METHYLTRANSFERASE TMT1A"/>
    <property type="match status" value="1"/>
</dbReference>
<feature type="binding site" evidence="3">
    <location>
        <position position="205"/>
    </location>
    <ligand>
        <name>carboxy-S-adenosyl-L-methionine</name>
        <dbReference type="ChEBI" id="CHEBI:134278"/>
    </ligand>
</feature>
<evidence type="ECO:0000313" key="4">
    <source>
        <dbReference type="EMBL" id="KRO96878.1"/>
    </source>
</evidence>
<dbReference type="InterPro" id="IPR050508">
    <property type="entry name" value="Methyltransf_Superfamily"/>
</dbReference>
<proteinExistence type="inferred from homology"/>
<dbReference type="SUPFAM" id="SSF53335">
    <property type="entry name" value="S-adenosyl-L-methionine-dependent methyltransferases"/>
    <property type="match status" value="1"/>
</dbReference>
<evidence type="ECO:0000256" key="2">
    <source>
        <dbReference type="ARBA" id="ARBA00022694"/>
    </source>
</evidence>
<comment type="similarity">
    <text evidence="3">Belongs to the class I-like SAM-binding methyltransferase superfamily. CmoB family.</text>
</comment>
<dbReference type="Proteomes" id="UP000051213">
    <property type="component" value="Unassembled WGS sequence"/>
</dbReference>
<dbReference type="NCBIfam" id="TIGR00452">
    <property type="entry name" value="tRNA 5-methoxyuridine(34)/uridine 5-oxyacetic acid(34) synthase CmoB"/>
    <property type="match status" value="1"/>
</dbReference>
<feature type="binding site" evidence="3">
    <location>
        <begin position="185"/>
        <end position="186"/>
    </location>
    <ligand>
        <name>carboxy-S-adenosyl-L-methionine</name>
        <dbReference type="ChEBI" id="CHEBI:134278"/>
    </ligand>
</feature>
<organism evidence="4 5">
    <name type="scientific">SAR92 bacterium BACL26 MAG-121220-bin70</name>
    <dbReference type="NCBI Taxonomy" id="1655626"/>
    <lineage>
        <taxon>Bacteria</taxon>
        <taxon>Pseudomonadati</taxon>
        <taxon>Pseudomonadota</taxon>
        <taxon>Gammaproteobacteria</taxon>
        <taxon>Cellvibrionales</taxon>
        <taxon>Porticoccaceae</taxon>
        <taxon>SAR92 clade</taxon>
    </lineage>
</organism>
<dbReference type="InterPro" id="IPR010017">
    <property type="entry name" value="CmoB"/>
</dbReference>
<dbReference type="PANTHER" id="PTHR42912">
    <property type="entry name" value="METHYLTRANSFERASE"/>
    <property type="match status" value="1"/>
</dbReference>
<dbReference type="GO" id="GO:0008168">
    <property type="term" value="F:methyltransferase activity"/>
    <property type="evidence" value="ECO:0007669"/>
    <property type="project" value="UniProtKB-KW"/>
</dbReference>
<dbReference type="HAMAP" id="MF_01590">
    <property type="entry name" value="tRNA_carboxymethyltr_CmoB"/>
    <property type="match status" value="1"/>
</dbReference>
<dbReference type="Pfam" id="PF08003">
    <property type="entry name" value="Methyltransf_9"/>
    <property type="match status" value="1"/>
</dbReference>
<feature type="binding site" evidence="3">
    <location>
        <position position="320"/>
    </location>
    <ligand>
        <name>carboxy-S-adenosyl-L-methionine</name>
        <dbReference type="ChEBI" id="CHEBI:134278"/>
    </ligand>
</feature>
<feature type="binding site" evidence="3">
    <location>
        <begin position="156"/>
        <end position="158"/>
    </location>
    <ligand>
        <name>carboxy-S-adenosyl-L-methionine</name>
        <dbReference type="ChEBI" id="CHEBI:134278"/>
    </ligand>
</feature>
<feature type="binding site" evidence="3">
    <location>
        <position position="95"/>
    </location>
    <ligand>
        <name>carboxy-S-adenosyl-L-methionine</name>
        <dbReference type="ChEBI" id="CHEBI:134278"/>
    </ligand>
</feature>
<feature type="binding site" evidence="3">
    <location>
        <position position="109"/>
    </location>
    <ligand>
        <name>carboxy-S-adenosyl-L-methionine</name>
        <dbReference type="ChEBI" id="CHEBI:134278"/>
    </ligand>
</feature>
<feature type="binding site" evidence="3">
    <location>
        <position position="134"/>
    </location>
    <ligand>
        <name>carboxy-S-adenosyl-L-methionine</name>
        <dbReference type="ChEBI" id="CHEBI:134278"/>
    </ligand>
</feature>
<keyword evidence="2 3" id="KW-0819">tRNA processing</keyword>
<dbReference type="CDD" id="cd02440">
    <property type="entry name" value="AdoMet_MTases"/>
    <property type="match status" value="1"/>
</dbReference>
<dbReference type="NCBIfam" id="NF011650">
    <property type="entry name" value="PRK15068.1"/>
    <property type="match status" value="1"/>
</dbReference>
<reference evidence="4 5" key="1">
    <citation type="submission" date="2015-10" db="EMBL/GenBank/DDBJ databases">
        <title>Metagenome-Assembled Genomes uncover a global brackish microbiome.</title>
        <authorList>
            <person name="Hugerth L.W."/>
            <person name="Larsson J."/>
            <person name="Alneberg J."/>
            <person name="Lindh M.V."/>
            <person name="Legrand C."/>
            <person name="Pinhassi J."/>
            <person name="Andersson A.F."/>
        </authorList>
    </citation>
    <scope>NUCLEOTIDE SEQUENCE [LARGE SCALE GENOMIC DNA]</scope>
    <source>
        <strain evidence="4">BACL26 MAG-121220-bin70</strain>
    </source>
</reference>
<feature type="binding site" evidence="3">
    <location>
        <position position="201"/>
    </location>
    <ligand>
        <name>carboxy-S-adenosyl-L-methionine</name>
        <dbReference type="ChEBI" id="CHEBI:134278"/>
    </ligand>
</feature>
<dbReference type="GO" id="GO:0016765">
    <property type="term" value="F:transferase activity, transferring alkyl or aryl (other than methyl) groups"/>
    <property type="evidence" value="ECO:0007669"/>
    <property type="project" value="UniProtKB-UniRule"/>
</dbReference>